<feature type="transmembrane region" description="Helical" evidence="5">
    <location>
        <begin position="258"/>
        <end position="278"/>
    </location>
</feature>
<reference evidence="8 9" key="1">
    <citation type="submission" date="2024-07" db="EMBL/GenBank/DDBJ databases">
        <authorList>
            <person name="Yun M."/>
        </authorList>
    </citation>
    <scope>NUCLEOTIDE SEQUENCE [LARGE SCALE GENOMIC DNA]</scope>
    <source>
        <strain evidence="8 9">MS01</strain>
    </source>
</reference>
<comment type="caution">
    <text evidence="8">The sequence shown here is derived from an EMBL/GenBank/DDBJ whole genome shotgun (WGS) entry which is preliminary data.</text>
</comment>
<dbReference type="EC" id="2.4.-.-" evidence="8"/>
<evidence type="ECO:0000256" key="4">
    <source>
        <dbReference type="ARBA" id="ARBA00023136"/>
    </source>
</evidence>
<dbReference type="CDD" id="cd04179">
    <property type="entry name" value="DPM_DPG-synthase_like"/>
    <property type="match status" value="1"/>
</dbReference>
<keyword evidence="8" id="KW-0328">Glycosyltransferase</keyword>
<dbReference type="PANTHER" id="PTHR10859">
    <property type="entry name" value="GLYCOSYL TRANSFERASE"/>
    <property type="match status" value="1"/>
</dbReference>
<accession>A0ABV3S5H7</accession>
<dbReference type="Gene3D" id="3.90.550.10">
    <property type="entry name" value="Spore Coat Polysaccharide Biosynthesis Protein SpsA, Chain A"/>
    <property type="match status" value="1"/>
</dbReference>
<keyword evidence="3 5" id="KW-1133">Transmembrane helix</keyword>
<keyword evidence="8" id="KW-0808">Transferase</keyword>
<dbReference type="InterPro" id="IPR007267">
    <property type="entry name" value="GtrA_DPMS_TM"/>
</dbReference>
<dbReference type="PANTHER" id="PTHR10859:SF114">
    <property type="entry name" value="DOLICHOL-PHOSPHATE MANNOSYLTRANSFERASE"/>
    <property type="match status" value="1"/>
</dbReference>
<dbReference type="InterPro" id="IPR001173">
    <property type="entry name" value="Glyco_trans_2-like"/>
</dbReference>
<keyword evidence="9" id="KW-1185">Reference proteome</keyword>
<keyword evidence="4 5" id="KW-0472">Membrane</keyword>
<gene>
    <name evidence="8" type="ORF">AB3K24_08125</name>
</gene>
<evidence type="ECO:0000256" key="5">
    <source>
        <dbReference type="SAM" id="Phobius"/>
    </source>
</evidence>
<evidence type="ECO:0000259" key="7">
    <source>
        <dbReference type="Pfam" id="PF04138"/>
    </source>
</evidence>
<dbReference type="RefSeq" id="WP_367975001.1">
    <property type="nucleotide sequence ID" value="NZ_JBFPEQ010000001.1"/>
</dbReference>
<feature type="domain" description="GtrA/DPMS transmembrane" evidence="7">
    <location>
        <begin position="230"/>
        <end position="346"/>
    </location>
</feature>
<evidence type="ECO:0000256" key="2">
    <source>
        <dbReference type="ARBA" id="ARBA00022692"/>
    </source>
</evidence>
<feature type="transmembrane region" description="Helical" evidence="5">
    <location>
        <begin position="290"/>
        <end position="314"/>
    </location>
</feature>
<keyword evidence="2 5" id="KW-0812">Transmembrane</keyword>
<evidence type="ECO:0000256" key="1">
    <source>
        <dbReference type="ARBA" id="ARBA00004141"/>
    </source>
</evidence>
<dbReference type="InterPro" id="IPR029044">
    <property type="entry name" value="Nucleotide-diphossugar_trans"/>
</dbReference>
<evidence type="ECO:0000259" key="6">
    <source>
        <dbReference type="Pfam" id="PF00535"/>
    </source>
</evidence>
<evidence type="ECO:0000313" key="8">
    <source>
        <dbReference type="EMBL" id="MEX0381315.1"/>
    </source>
</evidence>
<comment type="subcellular location">
    <subcellularLocation>
        <location evidence="1">Membrane</location>
        <topology evidence="1">Multi-pass membrane protein</topology>
    </subcellularLocation>
</comment>
<organism evidence="8 9">
    <name type="scientific">Leuconostoc aquikimchii</name>
    <dbReference type="NCBI Taxonomy" id="3236804"/>
    <lineage>
        <taxon>Bacteria</taxon>
        <taxon>Bacillati</taxon>
        <taxon>Bacillota</taxon>
        <taxon>Bacilli</taxon>
        <taxon>Lactobacillales</taxon>
        <taxon>Lactobacillaceae</taxon>
        <taxon>Leuconostoc</taxon>
    </lineage>
</organism>
<name>A0ABV3S5H7_9LACO</name>
<evidence type="ECO:0000256" key="3">
    <source>
        <dbReference type="ARBA" id="ARBA00022989"/>
    </source>
</evidence>
<dbReference type="EMBL" id="JBFPER010000001">
    <property type="protein sequence ID" value="MEX0381315.1"/>
    <property type="molecule type" value="Genomic_DNA"/>
</dbReference>
<protein>
    <submittedName>
        <fullName evidence="8">Glycosyltransferase</fullName>
        <ecNumber evidence="8">2.4.-.-</ecNumber>
    </submittedName>
</protein>
<dbReference type="GO" id="GO:0016757">
    <property type="term" value="F:glycosyltransferase activity"/>
    <property type="evidence" value="ECO:0007669"/>
    <property type="project" value="UniProtKB-KW"/>
</dbReference>
<evidence type="ECO:0000313" key="9">
    <source>
        <dbReference type="Proteomes" id="UP001556617"/>
    </source>
</evidence>
<sequence>MTCIPIIIPSLDPDGRLITLIKQLRSHKNEAMQQIIVVNDGSSEKYDTIFSYIENTFKVTVLKHATNFGKGRALKTAINYVLQHVPEALGLITIDSDGQHTVTDMLKCTNAFLENPKNLILGTRVFNHDVPLRSKFGNVLTAKFMQITTGIKISDTQTGLRVIPKAYFQALLNMQGDRFEFEMTMILAAADNHIVIVEVPIKTIYLDDNQSSHFRVIYDSLSIYAVFIKYIFGAISSFAVDIIIFMILIALLNKLSVHAILIASIVSRLSSSLVNYYINKKVVFQNNNRLSFVSYYTLVLIQMMLSTGIVILLHQRWSPINLTVLKVITDAGLFVISYHVQKHLIFKGRQL</sequence>
<dbReference type="Pfam" id="PF04138">
    <property type="entry name" value="GtrA_DPMS_TM"/>
    <property type="match status" value="1"/>
</dbReference>
<feature type="domain" description="Glycosyltransferase 2-like" evidence="6">
    <location>
        <begin position="7"/>
        <end position="169"/>
    </location>
</feature>
<dbReference type="SUPFAM" id="SSF53448">
    <property type="entry name" value="Nucleotide-diphospho-sugar transferases"/>
    <property type="match status" value="1"/>
</dbReference>
<feature type="transmembrane region" description="Helical" evidence="5">
    <location>
        <begin position="320"/>
        <end position="340"/>
    </location>
</feature>
<dbReference type="Pfam" id="PF00535">
    <property type="entry name" value="Glycos_transf_2"/>
    <property type="match status" value="1"/>
</dbReference>
<feature type="transmembrane region" description="Helical" evidence="5">
    <location>
        <begin position="230"/>
        <end position="252"/>
    </location>
</feature>
<proteinExistence type="predicted"/>
<dbReference type="Proteomes" id="UP001556617">
    <property type="component" value="Unassembled WGS sequence"/>
</dbReference>